<dbReference type="SUPFAM" id="SSF57850">
    <property type="entry name" value="RING/U-box"/>
    <property type="match status" value="1"/>
</dbReference>
<dbReference type="GO" id="GO:0005737">
    <property type="term" value="C:cytoplasm"/>
    <property type="evidence" value="ECO:0007669"/>
    <property type="project" value="UniProtKB-ARBA"/>
</dbReference>
<dbReference type="Proteomes" id="UP000829196">
    <property type="component" value="Unassembled WGS sequence"/>
</dbReference>
<evidence type="ECO:0000259" key="6">
    <source>
        <dbReference type="PROSITE" id="PS50089"/>
    </source>
</evidence>
<evidence type="ECO:0000313" key="8">
    <source>
        <dbReference type="Proteomes" id="UP000829196"/>
    </source>
</evidence>
<gene>
    <name evidence="7" type="ORF">KFK09_003180</name>
</gene>
<dbReference type="SUPFAM" id="SSF48452">
    <property type="entry name" value="TPR-like"/>
    <property type="match status" value="1"/>
</dbReference>
<dbReference type="PANTHER" id="PTHR15315:SF89">
    <property type="entry name" value="OS01G0104100 PROTEIN"/>
    <property type="match status" value="1"/>
</dbReference>
<dbReference type="GO" id="GO:0016567">
    <property type="term" value="P:protein ubiquitination"/>
    <property type="evidence" value="ECO:0007669"/>
    <property type="project" value="TreeGrafter"/>
</dbReference>
<evidence type="ECO:0000256" key="5">
    <source>
        <dbReference type="SAM" id="MobiDB-lite"/>
    </source>
</evidence>
<dbReference type="OrthoDB" id="1305878at2759"/>
<dbReference type="Gene3D" id="1.25.40.10">
    <property type="entry name" value="Tetratricopeptide repeat domain"/>
    <property type="match status" value="1"/>
</dbReference>
<comment type="caution">
    <text evidence="7">The sequence shown here is derived from an EMBL/GenBank/DDBJ whole genome shotgun (WGS) entry which is preliminary data.</text>
</comment>
<evidence type="ECO:0000256" key="1">
    <source>
        <dbReference type="ARBA" id="ARBA00022723"/>
    </source>
</evidence>
<reference evidence="7" key="1">
    <citation type="journal article" date="2022" name="Front. Genet.">
        <title>Chromosome-Scale Assembly of the Dendrobium nobile Genome Provides Insights Into the Molecular Mechanism of the Biosynthesis of the Medicinal Active Ingredient of Dendrobium.</title>
        <authorList>
            <person name="Xu Q."/>
            <person name="Niu S.-C."/>
            <person name="Li K.-L."/>
            <person name="Zheng P.-J."/>
            <person name="Zhang X.-J."/>
            <person name="Jia Y."/>
            <person name="Liu Y."/>
            <person name="Niu Y.-X."/>
            <person name="Yu L.-H."/>
            <person name="Chen D.-F."/>
            <person name="Zhang G.-Q."/>
        </authorList>
    </citation>
    <scope>NUCLEOTIDE SEQUENCE</scope>
    <source>
        <tissue evidence="7">Leaf</tissue>
    </source>
</reference>
<feature type="domain" description="RING-type" evidence="6">
    <location>
        <begin position="63"/>
        <end position="97"/>
    </location>
</feature>
<evidence type="ECO:0000256" key="2">
    <source>
        <dbReference type="ARBA" id="ARBA00022771"/>
    </source>
</evidence>
<dbReference type="PROSITE" id="PS50089">
    <property type="entry name" value="ZF_RING_2"/>
    <property type="match status" value="1"/>
</dbReference>
<dbReference type="Gene3D" id="3.30.40.10">
    <property type="entry name" value="Zinc/RING finger domain, C3HC4 (zinc finger)"/>
    <property type="match status" value="1"/>
</dbReference>
<dbReference type="InterPro" id="IPR017907">
    <property type="entry name" value="Znf_RING_CS"/>
</dbReference>
<dbReference type="AlphaFoldDB" id="A0A8T3C6X6"/>
<dbReference type="InterPro" id="IPR019734">
    <property type="entry name" value="TPR_rpt"/>
</dbReference>
<accession>A0A8T3C6X6</accession>
<dbReference type="SMR" id="A0A8T3C6X6"/>
<dbReference type="GO" id="GO:0061630">
    <property type="term" value="F:ubiquitin protein ligase activity"/>
    <property type="evidence" value="ECO:0007669"/>
    <property type="project" value="TreeGrafter"/>
</dbReference>
<keyword evidence="2 4" id="KW-0863">Zinc-finger</keyword>
<organism evidence="7 8">
    <name type="scientific">Dendrobium nobile</name>
    <name type="common">Orchid</name>
    <dbReference type="NCBI Taxonomy" id="94219"/>
    <lineage>
        <taxon>Eukaryota</taxon>
        <taxon>Viridiplantae</taxon>
        <taxon>Streptophyta</taxon>
        <taxon>Embryophyta</taxon>
        <taxon>Tracheophyta</taxon>
        <taxon>Spermatophyta</taxon>
        <taxon>Magnoliopsida</taxon>
        <taxon>Liliopsida</taxon>
        <taxon>Asparagales</taxon>
        <taxon>Orchidaceae</taxon>
        <taxon>Epidendroideae</taxon>
        <taxon>Malaxideae</taxon>
        <taxon>Dendrobiinae</taxon>
        <taxon>Dendrobium</taxon>
    </lineage>
</organism>
<feature type="region of interest" description="Disordered" evidence="5">
    <location>
        <begin position="18"/>
        <end position="40"/>
    </location>
</feature>
<dbReference type="EMBL" id="JAGYWB010000003">
    <property type="protein sequence ID" value="KAI0527575.1"/>
    <property type="molecule type" value="Genomic_DNA"/>
</dbReference>
<feature type="compositionally biased region" description="Basic and acidic residues" evidence="5">
    <location>
        <begin position="24"/>
        <end position="40"/>
    </location>
</feature>
<keyword evidence="8" id="KW-1185">Reference proteome</keyword>
<sequence>MSSICPFSKSSAAGSCPMKFGKKTGQETKDGGKNDEHKDSGTISPKCPFGYDSATFKLGPLSCMLCRALLYESSKCVPCFHKFCKVCISRFKDCPLCGADIEKIESDNDLQATVDKFIDGHARIKRFQVSADSKEVGHEQKNVIYGDVSMERGAFLVQQAMMAFNGKNVESAKSRLNICAEDIREQLKTQGNTPELCSQLGAVLGMLGDCCRTTGNTGSAVKYYEESADFLSKLPAKDLELVHTLSVSLNKIGDLRYYDGDLESARTYYTRALDVRRDAIMERSNVSCQIVDFAVSLAKVADVDRSLGNEDAAIKGFQEAIDRLESLKLNSSDAALKQRRFSVLQFLHNQITDKHTSVPNTSV</sequence>
<dbReference type="Pfam" id="PF13181">
    <property type="entry name" value="TPR_8"/>
    <property type="match status" value="2"/>
</dbReference>
<proteinExistence type="predicted"/>
<dbReference type="InterPro" id="IPR011990">
    <property type="entry name" value="TPR-like_helical_dom_sf"/>
</dbReference>
<dbReference type="InterPro" id="IPR013083">
    <property type="entry name" value="Znf_RING/FYVE/PHD"/>
</dbReference>
<keyword evidence="1" id="KW-0479">Metal-binding</keyword>
<dbReference type="GO" id="GO:0008270">
    <property type="term" value="F:zinc ion binding"/>
    <property type="evidence" value="ECO:0007669"/>
    <property type="project" value="UniProtKB-KW"/>
</dbReference>
<dbReference type="SMART" id="SM00028">
    <property type="entry name" value="TPR"/>
    <property type="match status" value="3"/>
</dbReference>
<evidence type="ECO:0000256" key="4">
    <source>
        <dbReference type="PROSITE-ProRule" id="PRU00175"/>
    </source>
</evidence>
<dbReference type="InterPro" id="IPR001841">
    <property type="entry name" value="Znf_RING"/>
</dbReference>
<dbReference type="PROSITE" id="PS00518">
    <property type="entry name" value="ZF_RING_1"/>
    <property type="match status" value="1"/>
</dbReference>
<name>A0A8T3C6X6_DENNO</name>
<keyword evidence="3" id="KW-0862">Zinc</keyword>
<evidence type="ECO:0000256" key="3">
    <source>
        <dbReference type="ARBA" id="ARBA00022833"/>
    </source>
</evidence>
<evidence type="ECO:0000313" key="7">
    <source>
        <dbReference type="EMBL" id="KAI0527575.1"/>
    </source>
</evidence>
<dbReference type="PANTHER" id="PTHR15315">
    <property type="entry name" value="RING FINGER PROTEIN 41, 151"/>
    <property type="match status" value="1"/>
</dbReference>
<protein>
    <recommendedName>
        <fullName evidence="6">RING-type domain-containing protein</fullName>
    </recommendedName>
</protein>